<dbReference type="EMBL" id="CAMXCT030001687">
    <property type="protein sequence ID" value="CAL4779554.1"/>
    <property type="molecule type" value="Genomic_DNA"/>
</dbReference>
<dbReference type="Proteomes" id="UP001152797">
    <property type="component" value="Unassembled WGS sequence"/>
</dbReference>
<feature type="transmembrane region" description="Helical" evidence="1">
    <location>
        <begin position="53"/>
        <end position="74"/>
    </location>
</feature>
<evidence type="ECO:0000313" key="4">
    <source>
        <dbReference type="EMBL" id="CAL4779554.1"/>
    </source>
</evidence>
<dbReference type="SUPFAM" id="SSF47473">
    <property type="entry name" value="EF-hand"/>
    <property type="match status" value="1"/>
</dbReference>
<feature type="transmembrane region" description="Helical" evidence="1">
    <location>
        <begin position="199"/>
        <end position="221"/>
    </location>
</feature>
<feature type="transmembrane region" description="Helical" evidence="1">
    <location>
        <begin position="246"/>
        <end position="267"/>
    </location>
</feature>
<name>A0A9P1FZT0_9DINO</name>
<dbReference type="CDD" id="cd01040">
    <property type="entry name" value="Mb-like"/>
    <property type="match status" value="1"/>
</dbReference>
<evidence type="ECO:0000256" key="1">
    <source>
        <dbReference type="SAM" id="Phobius"/>
    </source>
</evidence>
<keyword evidence="1" id="KW-0472">Membrane</keyword>
<feature type="transmembrane region" description="Helical" evidence="1">
    <location>
        <begin position="164"/>
        <end position="187"/>
    </location>
</feature>
<comment type="caution">
    <text evidence="3">The sequence shown here is derived from an EMBL/GenBank/DDBJ whole genome shotgun (WGS) entry which is preliminary data.</text>
</comment>
<dbReference type="InterPro" id="IPR011992">
    <property type="entry name" value="EF-hand-dom_pair"/>
</dbReference>
<dbReference type="AlphaFoldDB" id="A0A9P1FZT0"/>
<feature type="non-terminal residue" evidence="3">
    <location>
        <position position="631"/>
    </location>
</feature>
<dbReference type="InterPro" id="IPR012292">
    <property type="entry name" value="Globin/Proto"/>
</dbReference>
<dbReference type="EMBL" id="CAMXCT020001687">
    <property type="protein sequence ID" value="CAL1145617.1"/>
    <property type="molecule type" value="Genomic_DNA"/>
</dbReference>
<dbReference type="InterPro" id="IPR009050">
    <property type="entry name" value="Globin-like_sf"/>
</dbReference>
<keyword evidence="1" id="KW-0812">Transmembrane</keyword>
<keyword evidence="1" id="KW-1133">Transmembrane helix</keyword>
<dbReference type="GO" id="GO:0005509">
    <property type="term" value="F:calcium ion binding"/>
    <property type="evidence" value="ECO:0007669"/>
    <property type="project" value="InterPro"/>
</dbReference>
<organism evidence="3">
    <name type="scientific">Cladocopium goreaui</name>
    <dbReference type="NCBI Taxonomy" id="2562237"/>
    <lineage>
        <taxon>Eukaryota</taxon>
        <taxon>Sar</taxon>
        <taxon>Alveolata</taxon>
        <taxon>Dinophyceae</taxon>
        <taxon>Suessiales</taxon>
        <taxon>Symbiodiniaceae</taxon>
        <taxon>Cladocopium</taxon>
    </lineage>
</organism>
<dbReference type="InterPro" id="IPR044399">
    <property type="entry name" value="Mb-like_M"/>
</dbReference>
<feature type="transmembrane region" description="Helical" evidence="1">
    <location>
        <begin position="94"/>
        <end position="114"/>
    </location>
</feature>
<evidence type="ECO:0000313" key="3">
    <source>
        <dbReference type="EMBL" id="CAI3992242.1"/>
    </source>
</evidence>
<keyword evidence="5" id="KW-1185">Reference proteome</keyword>
<dbReference type="Gene3D" id="1.10.490.10">
    <property type="entry name" value="Globins"/>
    <property type="match status" value="1"/>
</dbReference>
<dbReference type="EMBL" id="CAMXCT010001687">
    <property type="protein sequence ID" value="CAI3992242.1"/>
    <property type="molecule type" value="Genomic_DNA"/>
</dbReference>
<dbReference type="InterPro" id="IPR002048">
    <property type="entry name" value="EF_hand_dom"/>
</dbReference>
<sequence length="631" mass="72288">IIPANTRITRVGPINTRQKGRVLVVKPKERAYVLSGHLLSGMRWGELLLRKKWPVLLAIFLGLALHVADFFGVFCNIVEFTGETGVIRLRMPTTLSWIMWITETLLLGIAVYCVSTRVHSKLLRMTFSTFDPWAIIACVLRAWAAKAFSRHFIHLAAEHEREVHVYLLELLLELAFMVELSSLLIITEAADVPKDFKRVFVGICFTYSVILAAVAFSYPYLPEWDREAKLQLDFLFFVSMTPLSQYIGAFQVIAALLAKAAVSVLIYKQDFMYLRCHYDICLDQLEACFVKLAVTDPSILIFDDFSTLLQSWGISEDHIYAGFNRLDVDQSGRVSLAQFKVSLRDIFSRYPGASDHALFTRFCQSAFEDSMSYASLSSMLATVFGQWRKIRIDQFGKLLYRNFTRHREILSIFKRDRMRTQALLFGAFIHAAALLKEKPSRLARLLNICGMSENGEDVLRHRHYGIKPQYLCLFQLSILNTLDDQLNGLSLHSEIAWSVVWTNFVTTSFLRGLLHFDEIRSEMVPTILELLQQARKKENCVKILIKNMKMMGGPRDSIQAVFRDEEHEHRHLGVLLGYLEQVLRKLLENKIASARQTIRLAAKVHWDRKMLGAIAGGQGAWCWMMVVTTEL</sequence>
<protein>
    <submittedName>
        <fullName evidence="4">EF-hand domain-containing protein</fullName>
    </submittedName>
</protein>
<dbReference type="GO" id="GO:0019825">
    <property type="term" value="F:oxygen binding"/>
    <property type="evidence" value="ECO:0007669"/>
    <property type="project" value="InterPro"/>
</dbReference>
<dbReference type="GO" id="GO:0020037">
    <property type="term" value="F:heme binding"/>
    <property type="evidence" value="ECO:0007669"/>
    <property type="project" value="InterPro"/>
</dbReference>
<gene>
    <name evidence="3" type="ORF">C1SCF055_LOCUS19085</name>
</gene>
<reference evidence="4 5" key="2">
    <citation type="submission" date="2024-05" db="EMBL/GenBank/DDBJ databases">
        <authorList>
            <person name="Chen Y."/>
            <person name="Shah S."/>
            <person name="Dougan E. K."/>
            <person name="Thang M."/>
            <person name="Chan C."/>
        </authorList>
    </citation>
    <scope>NUCLEOTIDE SEQUENCE [LARGE SCALE GENOMIC DNA]</scope>
</reference>
<evidence type="ECO:0000313" key="5">
    <source>
        <dbReference type="Proteomes" id="UP001152797"/>
    </source>
</evidence>
<dbReference type="PROSITE" id="PS50222">
    <property type="entry name" value="EF_HAND_2"/>
    <property type="match status" value="1"/>
</dbReference>
<feature type="domain" description="EF-hand" evidence="2">
    <location>
        <begin position="314"/>
        <end position="349"/>
    </location>
</feature>
<feature type="transmembrane region" description="Helical" evidence="1">
    <location>
        <begin position="126"/>
        <end position="144"/>
    </location>
</feature>
<reference evidence="3" key="1">
    <citation type="submission" date="2022-10" db="EMBL/GenBank/DDBJ databases">
        <authorList>
            <person name="Chen Y."/>
            <person name="Dougan E. K."/>
            <person name="Chan C."/>
            <person name="Rhodes N."/>
            <person name="Thang M."/>
        </authorList>
    </citation>
    <scope>NUCLEOTIDE SEQUENCE</scope>
</reference>
<proteinExistence type="predicted"/>
<evidence type="ECO:0000259" key="2">
    <source>
        <dbReference type="PROSITE" id="PS50222"/>
    </source>
</evidence>
<dbReference type="SUPFAM" id="SSF46458">
    <property type="entry name" value="Globin-like"/>
    <property type="match status" value="1"/>
</dbReference>
<accession>A0A9P1FZT0</accession>